<reference evidence="1 2" key="1">
    <citation type="submission" date="2019-01" db="EMBL/GenBank/DDBJ databases">
        <title>Sequencing of cultivated peanut Arachis hypogaea provides insights into genome evolution and oil improvement.</title>
        <authorList>
            <person name="Chen X."/>
        </authorList>
    </citation>
    <scope>NUCLEOTIDE SEQUENCE [LARGE SCALE GENOMIC DNA]</scope>
    <source>
        <strain evidence="2">cv. Fuhuasheng</strain>
        <tissue evidence="1">Leaves</tissue>
    </source>
</reference>
<comment type="caution">
    <text evidence="1">The sequence shown here is derived from an EMBL/GenBank/DDBJ whole genome shotgun (WGS) entry which is preliminary data.</text>
</comment>
<dbReference type="AlphaFoldDB" id="A0A445BRW4"/>
<accession>A0A445BRW4</accession>
<sequence length="232" mass="25347">MLLLTREGGVSILGGGSCEKHTTITVKLSQELRLRASLTSSLEHLSGSLCIINSFLAIVTAHWLLITSHNPSQPIIKNSSSSLRLISCNSGSALRGHAEPLGPFMCQSPRARETDSCPFKYPSYTTPPSLSILSLSEIRFGFWSVDISTALPRLPSTALQSPALATIMVLSNMKFSQLEGETNSQYEKRQQKLATSMKLTSFINEDNYLPYTRVVKAVVPEEISNELESANA</sequence>
<organism evidence="1 2">
    <name type="scientific">Arachis hypogaea</name>
    <name type="common">Peanut</name>
    <dbReference type="NCBI Taxonomy" id="3818"/>
    <lineage>
        <taxon>Eukaryota</taxon>
        <taxon>Viridiplantae</taxon>
        <taxon>Streptophyta</taxon>
        <taxon>Embryophyta</taxon>
        <taxon>Tracheophyta</taxon>
        <taxon>Spermatophyta</taxon>
        <taxon>Magnoliopsida</taxon>
        <taxon>eudicotyledons</taxon>
        <taxon>Gunneridae</taxon>
        <taxon>Pentapetalae</taxon>
        <taxon>rosids</taxon>
        <taxon>fabids</taxon>
        <taxon>Fabales</taxon>
        <taxon>Fabaceae</taxon>
        <taxon>Papilionoideae</taxon>
        <taxon>50 kb inversion clade</taxon>
        <taxon>dalbergioids sensu lato</taxon>
        <taxon>Dalbergieae</taxon>
        <taxon>Pterocarpus clade</taxon>
        <taxon>Arachis</taxon>
    </lineage>
</organism>
<protein>
    <submittedName>
        <fullName evidence="1">Uncharacterized protein</fullName>
    </submittedName>
</protein>
<keyword evidence="2" id="KW-1185">Reference proteome</keyword>
<dbReference type="Proteomes" id="UP000289738">
    <property type="component" value="Chromosome A08"/>
</dbReference>
<evidence type="ECO:0000313" key="1">
    <source>
        <dbReference type="EMBL" id="RYR41371.1"/>
    </source>
</evidence>
<proteinExistence type="predicted"/>
<dbReference type="EMBL" id="SDMP01000008">
    <property type="protein sequence ID" value="RYR41371.1"/>
    <property type="molecule type" value="Genomic_DNA"/>
</dbReference>
<name>A0A445BRW4_ARAHY</name>
<gene>
    <name evidence="1" type="ORF">Ahy_A08g037767</name>
</gene>
<evidence type="ECO:0000313" key="2">
    <source>
        <dbReference type="Proteomes" id="UP000289738"/>
    </source>
</evidence>
<dbReference type="PROSITE" id="PS51257">
    <property type="entry name" value="PROKAR_LIPOPROTEIN"/>
    <property type="match status" value="1"/>
</dbReference>